<proteinExistence type="predicted"/>
<dbReference type="EMBL" id="MFEH01000002">
    <property type="protein sequence ID" value="OGE74034.1"/>
    <property type="molecule type" value="Genomic_DNA"/>
</dbReference>
<evidence type="ECO:0000313" key="2">
    <source>
        <dbReference type="EMBL" id="OGE74034.1"/>
    </source>
</evidence>
<name>A0A1F5N8V8_9BACT</name>
<protein>
    <submittedName>
        <fullName evidence="2">Uncharacterized protein</fullName>
    </submittedName>
</protein>
<reference evidence="2 3" key="1">
    <citation type="journal article" date="2016" name="Nat. Commun.">
        <title>Thousands of microbial genomes shed light on interconnected biogeochemical processes in an aquifer system.</title>
        <authorList>
            <person name="Anantharaman K."/>
            <person name="Brown C.T."/>
            <person name="Hug L.A."/>
            <person name="Sharon I."/>
            <person name="Castelle C.J."/>
            <person name="Probst A.J."/>
            <person name="Thomas B.C."/>
            <person name="Singh A."/>
            <person name="Wilkins M.J."/>
            <person name="Karaoz U."/>
            <person name="Brodie E.L."/>
            <person name="Williams K.H."/>
            <person name="Hubbard S.S."/>
            <person name="Banfield J.F."/>
        </authorList>
    </citation>
    <scope>NUCLEOTIDE SEQUENCE [LARGE SCALE GENOMIC DNA]</scope>
</reference>
<feature type="chain" id="PRO_5009520102" evidence="1">
    <location>
        <begin position="23"/>
        <end position="646"/>
    </location>
</feature>
<sequence>MNKLVIFSLFLFSFTFSTQTKAVIQNLNGLTPQSQTFSSDSVINIISTGSNHSFTTVSDSIGNSQLLYDTGQHLATTSDVIFSTLTLNNTGLHLLDTNVSHDLIVSSGSDLTADRILTILTGDANRALTLVNDAIISGTNTGDVSLAGSYDYLSLTNQQITLSPIDLITDITGILSTVQGGTGVNSLNDLIILGTHSTGNYISTIVGSSPISVFGSGSESADVTLGLIDDSINSAKFDLVNGNTSVDEQCLTYENGGVNGSLEWQPCSSGISIGIPITGSSAGSILFVESPGILAENNSNFSWDNSGNLLKLGGDVNFNDTSGSSTRSISIANAIGTNQSGDSLWLSSGKGSGTADSGNVRISAAHNFTGGNGGAIEILGGGTDLAGDAGDIRIQAGSTSGFNSSGDGGNISLAAGYAFQNTGVDGYVNINTGFGAYVFDDRTLFMDQYTGNLDPYKILVSNRFSSPTNPGVDLQIAAGNGGTISGDPGDVTISAGTVTSGNGGDVGLYASSGLGFNRNGGNIILQAGEQTGEGNTGAFKFLIGDDYSGTLDFKFVTGQVFTFQNVSGTIPLLQANQTFTGSNTFRNSVNKFVSNSNQSTVYIGSMDFGGTTGCIVMGDSDGNGVTYITANNGVVTASITQPSNCQ</sequence>
<dbReference type="AlphaFoldDB" id="A0A1F5N8V8"/>
<dbReference type="Proteomes" id="UP000177610">
    <property type="component" value="Unassembled WGS sequence"/>
</dbReference>
<gene>
    <name evidence="2" type="ORF">A2717_00680</name>
</gene>
<evidence type="ECO:0000256" key="1">
    <source>
        <dbReference type="SAM" id="SignalP"/>
    </source>
</evidence>
<organism evidence="2 3">
    <name type="scientific">Candidatus Doudnabacteria bacterium RIFCSPHIGHO2_01_FULL_41_86</name>
    <dbReference type="NCBI Taxonomy" id="1817821"/>
    <lineage>
        <taxon>Bacteria</taxon>
        <taxon>Candidatus Doudnaibacteriota</taxon>
    </lineage>
</organism>
<accession>A0A1F5N8V8</accession>
<comment type="caution">
    <text evidence="2">The sequence shown here is derived from an EMBL/GenBank/DDBJ whole genome shotgun (WGS) entry which is preliminary data.</text>
</comment>
<evidence type="ECO:0000313" key="3">
    <source>
        <dbReference type="Proteomes" id="UP000177610"/>
    </source>
</evidence>
<feature type="signal peptide" evidence="1">
    <location>
        <begin position="1"/>
        <end position="22"/>
    </location>
</feature>
<dbReference type="STRING" id="1817821.A2717_00680"/>
<keyword evidence="1" id="KW-0732">Signal</keyword>